<dbReference type="PRINTS" id="PR01607">
    <property type="entry name" value="APYRASEFAMLY"/>
</dbReference>
<dbReference type="KEGG" id="age:AA314_03550"/>
<evidence type="ECO:0000313" key="7">
    <source>
        <dbReference type="EMBL" id="AKJ01924.1"/>
    </source>
</evidence>
<feature type="domain" description="Calcineurin-like phosphoesterase" evidence="5">
    <location>
        <begin position="51"/>
        <end position="299"/>
    </location>
</feature>
<keyword evidence="3" id="KW-0547">Nucleotide-binding</keyword>
<reference evidence="7 8" key="1">
    <citation type="submission" date="2015-05" db="EMBL/GenBank/DDBJ databases">
        <title>Genome assembly of Archangium gephyra DSM 2261.</title>
        <authorList>
            <person name="Sharma G."/>
            <person name="Subramanian S."/>
        </authorList>
    </citation>
    <scope>NUCLEOTIDE SEQUENCE [LARGE SCALE GENOMIC DNA]</scope>
    <source>
        <strain evidence="7 8">DSM 2261</strain>
    </source>
</reference>
<dbReference type="Pfam" id="PF02872">
    <property type="entry name" value="5_nucleotid_C"/>
    <property type="match status" value="1"/>
</dbReference>
<organism evidence="7 8">
    <name type="scientific">Archangium gephyra</name>
    <dbReference type="NCBI Taxonomy" id="48"/>
    <lineage>
        <taxon>Bacteria</taxon>
        <taxon>Pseudomonadati</taxon>
        <taxon>Myxococcota</taxon>
        <taxon>Myxococcia</taxon>
        <taxon>Myxococcales</taxon>
        <taxon>Cystobacterineae</taxon>
        <taxon>Archangiaceae</taxon>
        <taxon>Archangium</taxon>
    </lineage>
</organism>
<comment type="similarity">
    <text evidence="1 3">Belongs to the 5'-nucleotidase family.</text>
</comment>
<dbReference type="GO" id="GO:0016788">
    <property type="term" value="F:hydrolase activity, acting on ester bonds"/>
    <property type="evidence" value="ECO:0007669"/>
    <property type="project" value="InterPro"/>
</dbReference>
<dbReference type="InterPro" id="IPR008334">
    <property type="entry name" value="5'-Nucleotdase_C"/>
</dbReference>
<evidence type="ECO:0000259" key="6">
    <source>
        <dbReference type="Pfam" id="PF02872"/>
    </source>
</evidence>
<feature type="signal peptide" evidence="3">
    <location>
        <begin position="1"/>
        <end position="21"/>
    </location>
</feature>
<evidence type="ECO:0000256" key="4">
    <source>
        <dbReference type="SAM" id="MobiDB-lite"/>
    </source>
</evidence>
<dbReference type="RefSeq" id="WP_047856385.1">
    <property type="nucleotide sequence ID" value="NZ_CP011509.1"/>
</dbReference>
<dbReference type="Pfam" id="PF00149">
    <property type="entry name" value="Metallophos"/>
    <property type="match status" value="1"/>
</dbReference>
<feature type="chain" id="PRO_5041776257" evidence="3">
    <location>
        <begin position="22"/>
        <end position="615"/>
    </location>
</feature>
<dbReference type="PANTHER" id="PTHR11575">
    <property type="entry name" value="5'-NUCLEOTIDASE-RELATED"/>
    <property type="match status" value="1"/>
</dbReference>
<proteinExistence type="inferred from homology"/>
<evidence type="ECO:0000259" key="5">
    <source>
        <dbReference type="Pfam" id="PF00149"/>
    </source>
</evidence>
<keyword evidence="2 3" id="KW-0732">Signal</keyword>
<dbReference type="Proteomes" id="UP000035579">
    <property type="component" value="Chromosome"/>
</dbReference>
<dbReference type="GO" id="GO:0046872">
    <property type="term" value="F:metal ion binding"/>
    <property type="evidence" value="ECO:0007669"/>
    <property type="project" value="InterPro"/>
</dbReference>
<dbReference type="InterPro" id="IPR036907">
    <property type="entry name" value="5'-Nucleotdase_C_sf"/>
</dbReference>
<dbReference type="EMBL" id="CP011509">
    <property type="protein sequence ID" value="AKJ01924.1"/>
    <property type="molecule type" value="Genomic_DNA"/>
</dbReference>
<dbReference type="PROSITE" id="PS51257">
    <property type="entry name" value="PROKAR_LIPOPROTEIN"/>
    <property type="match status" value="1"/>
</dbReference>
<dbReference type="PANTHER" id="PTHR11575:SF24">
    <property type="entry name" value="5'-NUCLEOTIDASE"/>
    <property type="match status" value="1"/>
</dbReference>
<dbReference type="GO" id="GO:0009166">
    <property type="term" value="P:nucleotide catabolic process"/>
    <property type="evidence" value="ECO:0007669"/>
    <property type="project" value="InterPro"/>
</dbReference>
<dbReference type="InterPro" id="IPR006146">
    <property type="entry name" value="5'-Nucleotdase_CS"/>
</dbReference>
<dbReference type="Gene3D" id="3.60.21.10">
    <property type="match status" value="1"/>
</dbReference>
<gene>
    <name evidence="7" type="ORF">AA314_03550</name>
</gene>
<evidence type="ECO:0000256" key="2">
    <source>
        <dbReference type="ARBA" id="ARBA00022729"/>
    </source>
</evidence>
<dbReference type="Gene3D" id="3.90.780.10">
    <property type="entry name" value="5'-Nucleotidase, C-terminal domain"/>
    <property type="match status" value="1"/>
</dbReference>
<dbReference type="InterPro" id="IPR004843">
    <property type="entry name" value="Calcineurin-like_PHP"/>
</dbReference>
<feature type="region of interest" description="Disordered" evidence="4">
    <location>
        <begin position="22"/>
        <end position="41"/>
    </location>
</feature>
<dbReference type="SUPFAM" id="SSF56300">
    <property type="entry name" value="Metallo-dependent phosphatases"/>
    <property type="match status" value="1"/>
</dbReference>
<sequence length="615" mass="63984">MYPSRLLFSLVALVAAGCASAPRPAEPSSQPSPPSSQALQAPAEPMRLTLVGTNDFHGWLMPQKTSLAGGLEVEQGGAAVFAGYVARLRADNPGGVLLLDAGDLFQGTLASNLTEGAAVIDVYNQLGYTAAALGNHEFDYGPVGPRAVPGPGEDAVGALTARIRQARFPLLTVNVRDAASGQSPAWLGNDGTLLVTAKGVKVGIVGLTTPSTPRIANPTHMASLRFEPMVPTTLEAAKRLRAQGAEVVVGLAHAGGRCADLSNPRDTSSCDRKDAEIVELVEALPAGTLDAVFAGHTHQAMGHFFKDVPVVSTSGLGRSFGVVELFVDPVSRKVVPASTRIQAAIPVCGKVEATSGSCDPRKLKDVGASAQLVPATFLGGPVEPDKAVAALVAPALARVEEEQRRSLGVTVSAPLGRNYEAESALGDVLTDALREMEKADVALLNSGGLRANVKAGALTYGDLYEVLPFDNTVSIVTVNRDELRRLLTAAYGSGSGVFQQSGLKVKLSRCPGPERLRDVSLADGKPLESGRLYRVVMPDFLARGAAGLGAVLSQLPAERIDLGVGRELILRDALATWWKGRGTAISAPATGRISFVDEGTPCPAKDAAGARTERP</sequence>
<dbReference type="GO" id="GO:0030288">
    <property type="term" value="C:outer membrane-bounded periplasmic space"/>
    <property type="evidence" value="ECO:0007669"/>
    <property type="project" value="TreeGrafter"/>
</dbReference>
<evidence type="ECO:0000256" key="3">
    <source>
        <dbReference type="RuleBase" id="RU362119"/>
    </source>
</evidence>
<evidence type="ECO:0000313" key="8">
    <source>
        <dbReference type="Proteomes" id="UP000035579"/>
    </source>
</evidence>
<evidence type="ECO:0000256" key="1">
    <source>
        <dbReference type="ARBA" id="ARBA00006654"/>
    </source>
</evidence>
<dbReference type="PROSITE" id="PS00786">
    <property type="entry name" value="5_NUCLEOTIDASE_2"/>
    <property type="match status" value="1"/>
</dbReference>
<protein>
    <submittedName>
        <fullName evidence="7">5'-nucleotidase</fullName>
    </submittedName>
</protein>
<dbReference type="AlphaFoldDB" id="A0AAC8Q6K2"/>
<dbReference type="InterPro" id="IPR029052">
    <property type="entry name" value="Metallo-depent_PP-like"/>
</dbReference>
<accession>A0AAC8Q6K2</accession>
<name>A0AAC8Q6K2_9BACT</name>
<keyword evidence="3" id="KW-0378">Hydrolase</keyword>
<dbReference type="InterPro" id="IPR006179">
    <property type="entry name" value="5_nucleotidase/apyrase"/>
</dbReference>
<feature type="domain" description="5'-Nucleotidase C-terminal" evidence="6">
    <location>
        <begin position="416"/>
        <end position="548"/>
    </location>
</feature>
<dbReference type="GO" id="GO:0000166">
    <property type="term" value="F:nucleotide binding"/>
    <property type="evidence" value="ECO:0007669"/>
    <property type="project" value="UniProtKB-KW"/>
</dbReference>
<dbReference type="SUPFAM" id="SSF55816">
    <property type="entry name" value="5'-nucleotidase (syn. UDP-sugar hydrolase), C-terminal domain"/>
    <property type="match status" value="1"/>
</dbReference>
<dbReference type="CDD" id="cd00845">
    <property type="entry name" value="MPP_UshA_N_like"/>
    <property type="match status" value="1"/>
</dbReference>